<dbReference type="EMBL" id="CP092625">
    <property type="protein sequence ID" value="UMM40871.1"/>
    <property type="molecule type" value="Genomic_DNA"/>
</dbReference>
<protein>
    <submittedName>
        <fullName evidence="2">Uncharacterized protein</fullName>
    </submittedName>
</protein>
<sequence length="107" mass="11853">MFRLQNTPPVQATSSSTNQPITSQKRTRNDVTTPVTGVTWSLSDTIPSLRNIKTNFKDNVNIWKTDGTSIDPKKVPSAIVVQAVVSTLKLKSNDRIQVVEKFVVVVE</sequence>
<proteinExistence type="predicted"/>
<feature type="region of interest" description="Disordered" evidence="1">
    <location>
        <begin position="1"/>
        <end position="32"/>
    </location>
</feature>
<dbReference type="AlphaFoldDB" id="A0AAE9FGD3"/>
<evidence type="ECO:0000313" key="3">
    <source>
        <dbReference type="Proteomes" id="UP000829354"/>
    </source>
</evidence>
<evidence type="ECO:0000256" key="1">
    <source>
        <dbReference type="SAM" id="MobiDB-lite"/>
    </source>
</evidence>
<evidence type="ECO:0000313" key="2">
    <source>
        <dbReference type="EMBL" id="UMM40871.1"/>
    </source>
</evidence>
<dbReference type="Proteomes" id="UP000829354">
    <property type="component" value="Chromosome X"/>
</dbReference>
<name>A0AAE9FGD3_CAEBR</name>
<accession>A0AAE9FGD3</accession>
<reference evidence="2 3" key="1">
    <citation type="submission" date="2022-04" db="EMBL/GenBank/DDBJ databases">
        <title>Chromosome-level reference genomes for two strains of Caenorhabditis briggsae: an improved platform for comparative genomics.</title>
        <authorList>
            <person name="Stevens L."/>
            <person name="Andersen E."/>
        </authorList>
    </citation>
    <scope>NUCLEOTIDE SEQUENCE [LARGE SCALE GENOMIC DNA]</scope>
    <source>
        <strain evidence="2">VX34</strain>
        <tissue evidence="2">Whole-organism</tissue>
    </source>
</reference>
<gene>
    <name evidence="2" type="ORF">L5515_017375</name>
</gene>
<keyword evidence="3" id="KW-1185">Reference proteome</keyword>
<organism evidence="2 3">
    <name type="scientific">Caenorhabditis briggsae</name>
    <dbReference type="NCBI Taxonomy" id="6238"/>
    <lineage>
        <taxon>Eukaryota</taxon>
        <taxon>Metazoa</taxon>
        <taxon>Ecdysozoa</taxon>
        <taxon>Nematoda</taxon>
        <taxon>Chromadorea</taxon>
        <taxon>Rhabditida</taxon>
        <taxon>Rhabditina</taxon>
        <taxon>Rhabditomorpha</taxon>
        <taxon>Rhabditoidea</taxon>
        <taxon>Rhabditidae</taxon>
        <taxon>Peloderinae</taxon>
        <taxon>Caenorhabditis</taxon>
    </lineage>
</organism>